<reference evidence="2" key="2">
    <citation type="journal article" date="2015" name="Data Brief">
        <title>Shoot transcriptome of the giant reed, Arundo donax.</title>
        <authorList>
            <person name="Barrero R.A."/>
            <person name="Guerrero F.D."/>
            <person name="Moolhuijzen P."/>
            <person name="Goolsby J.A."/>
            <person name="Tidwell J."/>
            <person name="Bellgard S.E."/>
            <person name="Bellgard M.I."/>
        </authorList>
    </citation>
    <scope>NUCLEOTIDE SEQUENCE</scope>
    <source>
        <tissue evidence="2">Shoot tissue taken approximately 20 cm above the soil surface</tissue>
    </source>
</reference>
<protein>
    <submittedName>
        <fullName evidence="2">Uncharacterized protein</fullName>
    </submittedName>
</protein>
<accession>A0A0A9EYQ9</accession>
<feature type="compositionally biased region" description="Polar residues" evidence="1">
    <location>
        <begin position="78"/>
        <end position="89"/>
    </location>
</feature>
<proteinExistence type="predicted"/>
<sequence>MEQTFPCVAANSPVFCVWSPLQEAVRYGSGHRSSKLPPESSHAGTEQARGSMSNDSAASNLRRFRPETGKEPWKPETIGSTSRPRSGAA</sequence>
<feature type="compositionally biased region" description="Basic and acidic residues" evidence="1">
    <location>
        <begin position="64"/>
        <end position="74"/>
    </location>
</feature>
<feature type="region of interest" description="Disordered" evidence="1">
    <location>
        <begin position="27"/>
        <end position="89"/>
    </location>
</feature>
<dbReference type="EMBL" id="GBRH01192674">
    <property type="protein sequence ID" value="JAE05222.1"/>
    <property type="molecule type" value="Transcribed_RNA"/>
</dbReference>
<reference evidence="2" key="1">
    <citation type="submission" date="2014-09" db="EMBL/GenBank/DDBJ databases">
        <authorList>
            <person name="Magalhaes I.L.F."/>
            <person name="Oliveira U."/>
            <person name="Santos F.R."/>
            <person name="Vidigal T.H.D.A."/>
            <person name="Brescovit A.D."/>
            <person name="Santos A.J."/>
        </authorList>
    </citation>
    <scope>NUCLEOTIDE SEQUENCE</scope>
    <source>
        <tissue evidence="2">Shoot tissue taken approximately 20 cm above the soil surface</tissue>
    </source>
</reference>
<name>A0A0A9EYQ9_ARUDO</name>
<organism evidence="2">
    <name type="scientific">Arundo donax</name>
    <name type="common">Giant reed</name>
    <name type="synonym">Donax arundinaceus</name>
    <dbReference type="NCBI Taxonomy" id="35708"/>
    <lineage>
        <taxon>Eukaryota</taxon>
        <taxon>Viridiplantae</taxon>
        <taxon>Streptophyta</taxon>
        <taxon>Embryophyta</taxon>
        <taxon>Tracheophyta</taxon>
        <taxon>Spermatophyta</taxon>
        <taxon>Magnoliopsida</taxon>
        <taxon>Liliopsida</taxon>
        <taxon>Poales</taxon>
        <taxon>Poaceae</taxon>
        <taxon>PACMAD clade</taxon>
        <taxon>Arundinoideae</taxon>
        <taxon>Arundineae</taxon>
        <taxon>Arundo</taxon>
    </lineage>
</organism>
<dbReference type="AlphaFoldDB" id="A0A0A9EYQ9"/>
<evidence type="ECO:0000313" key="2">
    <source>
        <dbReference type="EMBL" id="JAE05222.1"/>
    </source>
</evidence>
<evidence type="ECO:0000256" key="1">
    <source>
        <dbReference type="SAM" id="MobiDB-lite"/>
    </source>
</evidence>
<feature type="compositionally biased region" description="Polar residues" evidence="1">
    <location>
        <begin position="42"/>
        <end position="59"/>
    </location>
</feature>